<dbReference type="PATRIC" id="fig|571915.4.peg.1581"/>
<proteinExistence type="predicted"/>
<reference evidence="1 2" key="1">
    <citation type="journal article" date="2015" name="Genome Announc.">
        <title>Complete Genome Sequence of the Type Strain Corynebacterium mustelae DSM 45274, Isolated from Various Tissues of a Male Ferret with Lethal Sepsis.</title>
        <authorList>
            <person name="Ruckert C."/>
            <person name="Eimer J."/>
            <person name="Winkler A."/>
            <person name="Tauch A."/>
        </authorList>
    </citation>
    <scope>NUCLEOTIDE SEQUENCE [LARGE SCALE GENOMIC DNA]</scope>
    <source>
        <strain evidence="1 2">DSM 45274</strain>
    </source>
</reference>
<evidence type="ECO:0000313" key="2">
    <source>
        <dbReference type="Proteomes" id="UP000035199"/>
    </source>
</evidence>
<name>A0A0G3GXB8_9CORY</name>
<dbReference type="OrthoDB" id="7065495at2"/>
<dbReference type="AlphaFoldDB" id="A0A0G3GXB8"/>
<dbReference type="EMBL" id="CP011542">
    <property type="protein sequence ID" value="AKK05809.1"/>
    <property type="molecule type" value="Genomic_DNA"/>
</dbReference>
<dbReference type="KEGG" id="cmv:CMUST_07400"/>
<sequence>MDALDHLHHALQIFTELGWHGITPGANICTLPMGTAQQRETIVAALSNPHWPSLITDPTYTNTFETPPHTDIPALQLFAVRAGVAAKYFTRWPEVPHRAAVLAVVKERGISYINSFIKHSNPELTIDELPFATHYAAESVLLVHEGIPVPNLPTYINNWALSAIPILARRYTKRFHTTPNPAITEDLMLSRYKEHITTGLHHPKLAFGPFWKILLAGVDRGMIDRQTAVDYAIRALDTAHRRRHKNQCVEMLFDDLTITDTELINHIDSLEPYIASGEYAYITSFGTRLIATAPRTKLPGIALAAAHVNSIGGQNAVLSALIERGEYLPQLRPRLTELAQSRDTTVAHRASRLIGEPPQPQPEIIPNIWQPKPRKWRVPKLTIGKATPEAVTHALHNITIDDFATDINREKFLALFVKLAAKNLDEAHTAVENAHEGLIAKWATNKLERWSRKHRTTPLPTVREHAILTNIGTIPCLLSQPTRQDLSIDFRDLNKRLQQYEKKNALVIEPDLILALCRLDPTTIPPNTTVECSSQILLDTKVKLGRNAGQVVTEYLTDSYKEPELVPNQWEYLHPLPIKQPLSLDGMPNRVGGGNHLPIGVFPHWTTDAAYTGITGGRRITGARMGIRAQQAVRTNTPLTPGQAINLLGLLRTSPRGDHIEGAYEAVQSAWHNGLLRPGKTNAKLLYWHTQVTNFRGLAQPLEQLAKDGLLSVVWPALDDLLGIAARREGATLGAYEVAQTMATLAPSVVAAVTAKQAPVTALEVPNLREIASREGNSKVLKAASTAVALLPEPVQKLRTPNKPKKITLTEFETLWPPEINNRPANPDNLNLHVEEGTIVELQTTDNTYQVEDFNLFTKHPAFFLWQVTTTNNTPAWLTWQDSQIVALEKPQYKRPEPPTSIPDSILATALINLSTAAGYNTGHQFITRLLNNNQITAASITNAMRTICPYLEHWNPTIMMRLIRNEPQHIATLWPILTELIQHAATQPHLPQWTNAVLDIITTQQTALLLAMGHNYIQPQRFLALIDIAHAPVKQPSAAQKKATTLATAFGLIKPETHQ</sequence>
<reference evidence="2" key="2">
    <citation type="submission" date="2015-05" db="EMBL/GenBank/DDBJ databases">
        <title>Complete genome sequence of Corynebacterium mustelae DSM 45274, isolated from various tissues of a male ferret with lethal sepsis.</title>
        <authorList>
            <person name="Ruckert C."/>
            <person name="Albersmeier A."/>
            <person name="Winkler A."/>
            <person name="Tauch A."/>
        </authorList>
    </citation>
    <scope>NUCLEOTIDE SEQUENCE [LARGE SCALE GENOMIC DNA]</scope>
    <source>
        <strain evidence="2">DSM 45274</strain>
    </source>
</reference>
<gene>
    <name evidence="1" type="ORF">CMUST_07400</name>
</gene>
<keyword evidence="2" id="KW-1185">Reference proteome</keyword>
<dbReference type="RefSeq" id="WP_047261948.1">
    <property type="nucleotide sequence ID" value="NZ_CP011542.1"/>
</dbReference>
<dbReference type="STRING" id="571915.CMUST_07400"/>
<accession>A0A0G3GXB8</accession>
<protein>
    <submittedName>
        <fullName evidence="1">Uncharacterized protein</fullName>
    </submittedName>
</protein>
<dbReference type="Proteomes" id="UP000035199">
    <property type="component" value="Chromosome"/>
</dbReference>
<organism evidence="1 2">
    <name type="scientific">Corynebacterium mustelae</name>
    <dbReference type="NCBI Taxonomy" id="571915"/>
    <lineage>
        <taxon>Bacteria</taxon>
        <taxon>Bacillati</taxon>
        <taxon>Actinomycetota</taxon>
        <taxon>Actinomycetes</taxon>
        <taxon>Mycobacteriales</taxon>
        <taxon>Corynebacteriaceae</taxon>
        <taxon>Corynebacterium</taxon>
    </lineage>
</organism>
<evidence type="ECO:0000313" key="1">
    <source>
        <dbReference type="EMBL" id="AKK05809.1"/>
    </source>
</evidence>